<accession>A0A1E7M2R6</accession>
<name>A0A1E7M2R6_9ACTN</name>
<evidence type="ECO:0000313" key="1">
    <source>
        <dbReference type="EMBL" id="OEV22686.1"/>
    </source>
</evidence>
<dbReference type="Gene3D" id="3.40.47.10">
    <property type="match status" value="2"/>
</dbReference>
<dbReference type="AlphaFoldDB" id="A0A1E7M2R6"/>
<dbReference type="EMBL" id="LJGZ01000001">
    <property type="protein sequence ID" value="OEV22686.1"/>
    <property type="molecule type" value="Genomic_DNA"/>
</dbReference>
<gene>
    <name evidence="1" type="ORF">AN221_00270</name>
</gene>
<dbReference type="PANTHER" id="PTHR34069">
    <property type="entry name" value="3-OXOACYL-[ACYL-CARRIER-PROTEIN] SYNTHASE 3"/>
    <property type="match status" value="1"/>
</dbReference>
<dbReference type="GO" id="GO:0044550">
    <property type="term" value="P:secondary metabolite biosynthetic process"/>
    <property type="evidence" value="ECO:0007669"/>
    <property type="project" value="TreeGrafter"/>
</dbReference>
<dbReference type="Proteomes" id="UP000175971">
    <property type="component" value="Unassembled WGS sequence"/>
</dbReference>
<proteinExistence type="predicted"/>
<dbReference type="GO" id="GO:0016747">
    <property type="term" value="F:acyltransferase activity, transferring groups other than amino-acyl groups"/>
    <property type="evidence" value="ECO:0007669"/>
    <property type="project" value="UniProtKB-ARBA"/>
</dbReference>
<sequence length="345" mass="36418">MKLEPSLLFDVATWIPDGRESVGEMVSAGRLTAGDAEDLALTEVPVSKDLSAPEMAVRAAARVLDGTGWDPTRIGLVAHGWTYHQGHDFWSPAHYIACRVGASEALPVGVQQMSNSGAAALAMAVEKLIADPGAEAALITTADRFSLPGFDRWSADYGVAYGDAGTATLLRRPGPDERPGALLLRALAFVTDASFEEMYRGRDPFSAAPLAHGGRVDVRRPKKAYLEMRGGIEEFRLGAVRCVDRVLRTALSDAGLETDDPRIVLVALPRLGDSVLDLMYRPVLDGTVRAEVLSLRESSGHLGAGDLSANAEHIACSGALKSGDIALVLGGGGGFTWSCAVLEAP</sequence>
<protein>
    <submittedName>
        <fullName evidence="1">3-oxoacyl-ACP synthase</fullName>
    </submittedName>
</protein>
<dbReference type="RefSeq" id="WP_070199260.1">
    <property type="nucleotide sequence ID" value="NZ_LJGZ01000001.1"/>
</dbReference>
<evidence type="ECO:0000313" key="2">
    <source>
        <dbReference type="Proteomes" id="UP000175971"/>
    </source>
</evidence>
<comment type="caution">
    <text evidence="1">The sequence shown here is derived from an EMBL/GenBank/DDBJ whole genome shotgun (WGS) entry which is preliminary data.</text>
</comment>
<dbReference type="SUPFAM" id="SSF53901">
    <property type="entry name" value="Thiolase-like"/>
    <property type="match status" value="2"/>
</dbReference>
<dbReference type="InterPro" id="IPR016039">
    <property type="entry name" value="Thiolase-like"/>
</dbReference>
<reference evidence="1 2" key="1">
    <citation type="journal article" date="2016" name="Front. Microbiol.">
        <title>Comparative Genomics Analysis of Streptomyces Species Reveals Their Adaptation to the Marine Environment and Their Diversity at the Genomic Level.</title>
        <authorList>
            <person name="Tian X."/>
            <person name="Zhang Z."/>
            <person name="Yang T."/>
            <person name="Chen M."/>
            <person name="Li J."/>
            <person name="Chen F."/>
            <person name="Yang J."/>
            <person name="Li W."/>
            <person name="Zhang B."/>
            <person name="Zhang Z."/>
            <person name="Wu J."/>
            <person name="Zhang C."/>
            <person name="Long L."/>
            <person name="Xiao J."/>
        </authorList>
    </citation>
    <scope>NUCLEOTIDE SEQUENCE [LARGE SCALE GENOMIC DNA]</scope>
    <source>
        <strain evidence="1 2">SCSIO M10372</strain>
    </source>
</reference>
<keyword evidence="2" id="KW-1185">Reference proteome</keyword>
<organism evidence="1 2">
    <name type="scientific">Streptomyces nanshensis</name>
    <dbReference type="NCBI Taxonomy" id="518642"/>
    <lineage>
        <taxon>Bacteria</taxon>
        <taxon>Bacillati</taxon>
        <taxon>Actinomycetota</taxon>
        <taxon>Actinomycetes</taxon>
        <taxon>Kitasatosporales</taxon>
        <taxon>Streptomycetaceae</taxon>
        <taxon>Streptomyces</taxon>
    </lineage>
</organism>
<dbReference type="PATRIC" id="fig|518642.7.peg.8945"/>
<dbReference type="PANTHER" id="PTHR34069:SF2">
    <property type="entry name" value="BETA-KETOACYL-[ACYL-CARRIER-PROTEIN] SYNTHASE III"/>
    <property type="match status" value="1"/>
</dbReference>